<proteinExistence type="predicted"/>
<dbReference type="Proteomes" id="UP000196803">
    <property type="component" value="Unassembled WGS sequence"/>
</dbReference>
<dbReference type="Pfam" id="PF09376">
    <property type="entry name" value="NurA"/>
    <property type="match status" value="1"/>
</dbReference>
<protein>
    <submittedName>
        <fullName evidence="2">NurA domain-containing protein</fullName>
    </submittedName>
</protein>
<evidence type="ECO:0000259" key="1">
    <source>
        <dbReference type="Pfam" id="PF09376"/>
    </source>
</evidence>
<reference evidence="2 3" key="1">
    <citation type="submission" date="2017-05" db="EMBL/GenBank/DDBJ databases">
        <authorList>
            <person name="Varghese N."/>
            <person name="Submissions S."/>
        </authorList>
    </citation>
    <scope>NUCLEOTIDE SEQUENCE [LARGE SCALE GENOMIC DNA]</scope>
    <source>
        <strain evidence="2 3">MACB1020</strain>
    </source>
</reference>
<name>A0ABY1S748_CALBS</name>
<evidence type="ECO:0000313" key="2">
    <source>
        <dbReference type="EMBL" id="SMR92511.1"/>
    </source>
</evidence>
<organism evidence="2 3">
    <name type="scientific">Caldicellulosiruptor bescii</name>
    <name type="common">Anaerocellum thermophilum</name>
    <dbReference type="NCBI Taxonomy" id="31899"/>
    <lineage>
        <taxon>Bacteria</taxon>
        <taxon>Bacillati</taxon>
        <taxon>Bacillota</taxon>
        <taxon>Bacillota incertae sedis</taxon>
        <taxon>Caldicellulosiruptorales</taxon>
        <taxon>Caldicellulosiruptoraceae</taxon>
        <taxon>Caldicellulosiruptor</taxon>
    </lineage>
</organism>
<dbReference type="EMBL" id="FXXC01000001">
    <property type="protein sequence ID" value="SMR92511.1"/>
    <property type="molecule type" value="Genomic_DNA"/>
</dbReference>
<comment type="caution">
    <text evidence="2">The sequence shown here is derived from an EMBL/GenBank/DDBJ whole genome shotgun (WGS) entry which is preliminary data.</text>
</comment>
<gene>
    <name evidence="2" type="ORF">SAMN05216240_1041</name>
</gene>
<dbReference type="GeneID" id="31773368"/>
<evidence type="ECO:0000313" key="3">
    <source>
        <dbReference type="Proteomes" id="UP000196803"/>
    </source>
</evidence>
<sequence length="457" mass="53157">MPYKGEFSNKIMHERLIKNPEFQKRLKELRVAYDTPNRDITSEIRQMFRIIDTEDASKNVKIVFAVDGSYTDIPINNNIPSARIGIANFCASVVKLDELKKSAQYEFLDPHEFNDTYTTGLLTFVGPLANIIEEGKTTTSQSIRYAIYKFMCNKPFDETLPLINTLYTILKEGNDKTVESFNCPNPECNEHIEWDLEKDNINPKKCPGCGEEVYLTDWLRLHEAVEEDFESTSILSRLTQVVEHLLVFNLIQTCLSNQTLVSLPFSMAFILDRPLAIYGEPAKLHRYILKYYHKLMQNKNTPLIIFGLAKSGRLKDHFELLERRMKEIGEEIPKNAVMLVSDAYRFKYIQQRPKRNEYFGQEISWGQDFLFYSKEAKKFVVSLPYSVDEKKKEYYEKMIFNIDSYSTLPTVLDLINKITTDLYEDAILPVALAHRYASISLKPSKQILEMFARELIK</sequence>
<keyword evidence="3" id="KW-1185">Reference proteome</keyword>
<dbReference type="RefSeq" id="WP_015908380.1">
    <property type="nucleotide sequence ID" value="NZ_FUZJ01000001.1"/>
</dbReference>
<dbReference type="InterPro" id="IPR018977">
    <property type="entry name" value="NurA_domain"/>
</dbReference>
<feature type="domain" description="NurA" evidence="1">
    <location>
        <begin position="62"/>
        <end position="248"/>
    </location>
</feature>
<accession>A0ABY1S748</accession>